<dbReference type="GO" id="GO:0005524">
    <property type="term" value="F:ATP binding"/>
    <property type="evidence" value="ECO:0007669"/>
    <property type="project" value="InterPro"/>
</dbReference>
<keyword evidence="1" id="KW-0472">Membrane</keyword>
<feature type="transmembrane region" description="Helical" evidence="1">
    <location>
        <begin position="84"/>
        <end position="105"/>
    </location>
</feature>
<reference evidence="3" key="1">
    <citation type="journal article" date="2003" name="Fungal Genet. Biol.">
        <title>A complete inventory of fungal kinesins in representative filamentous ascomycetes.</title>
        <authorList>
            <person name="Schoch C.L."/>
            <person name="Aist J.R."/>
            <person name="Yoder O.C."/>
            <person name="Gillian Turgeon B."/>
        </authorList>
    </citation>
    <scope>NUCLEOTIDE SEQUENCE</scope>
</reference>
<dbReference type="InterPro" id="IPR001752">
    <property type="entry name" value="Kinesin_motor_dom"/>
</dbReference>
<dbReference type="InterPro" id="IPR027640">
    <property type="entry name" value="Kinesin-like_fam"/>
</dbReference>
<protein>
    <submittedName>
        <fullName evidence="3">Kinesin</fullName>
    </submittedName>
</protein>
<feature type="transmembrane region" description="Helical" evidence="1">
    <location>
        <begin position="47"/>
        <end position="64"/>
    </location>
</feature>
<name>Q86ZA0_COCHE</name>
<evidence type="ECO:0000259" key="2">
    <source>
        <dbReference type="SMART" id="SM00129"/>
    </source>
</evidence>
<dbReference type="GO" id="GO:0007018">
    <property type="term" value="P:microtubule-based movement"/>
    <property type="evidence" value="ECO:0007669"/>
    <property type="project" value="InterPro"/>
</dbReference>
<dbReference type="InterPro" id="IPR027417">
    <property type="entry name" value="P-loop_NTPase"/>
</dbReference>
<evidence type="ECO:0000313" key="3">
    <source>
        <dbReference type="EMBL" id="AAO59298.1"/>
    </source>
</evidence>
<dbReference type="GO" id="GO:0005871">
    <property type="term" value="C:kinesin complex"/>
    <property type="evidence" value="ECO:0007669"/>
    <property type="project" value="TreeGrafter"/>
</dbReference>
<sequence length="586" mass="67788">MMTQKVRFMTESWIAMSIGFAVLYALNWLLVTINIMQPESLEKTMRWRGIISRSLWCLFLVLWIRTRTDGCIRIDGSNVLANRAVFKVALCYFVSLAAAAFGLFLSKSRMICDYIYHIFLGPSHDASSEEQKVKKGIRDSTMRHRSQKRIWGQIRKHVQTKMSKESENGSPFPKRRRIFFYGALQEHRYVALYRFIAYAYMQSSRSFKRRISEVHVISNTRNRPSGSCSVDGNSEDWIDDEKTFDSNVRDDAHREYEHNLLHDEKKRLESAVSEEVETQTRIIRQIEHQRQNAFSQFFAGRYFNLIRVTQPDHPRAEKQCEFDITNQKLLRARPFLQSERNDWVERPFDHVFGITATERDIYNKLEPIITELNNPQGRIVCIGTDGFSGSGKSHTTQNLLQNFGKELFRMPCPNRKLCFEAFQSLGTDVNSLDLSTEVLLRYGIEKLDQIPVSMHAPPIPSKRPCYQLDSLAAFEFLVAKTLEFRTSSSTNNNASSSRTHLIILIYAIGAMRKSQLCLFDLAGNERNDALDGHVEDAKARRDQTSAINDSRMKIYAILKYAIRRQKRVTRETAVSVAIIACIFSFR</sequence>
<evidence type="ECO:0000256" key="1">
    <source>
        <dbReference type="SAM" id="Phobius"/>
    </source>
</evidence>
<organism evidence="3">
    <name type="scientific">Cochliobolus heterostrophus</name>
    <name type="common">Southern corn leaf blight fungus</name>
    <name type="synonym">Bipolaris maydis</name>
    <dbReference type="NCBI Taxonomy" id="5016"/>
    <lineage>
        <taxon>Eukaryota</taxon>
        <taxon>Fungi</taxon>
        <taxon>Dikarya</taxon>
        <taxon>Ascomycota</taxon>
        <taxon>Pezizomycotina</taxon>
        <taxon>Dothideomycetes</taxon>
        <taxon>Pleosporomycetidae</taxon>
        <taxon>Pleosporales</taxon>
        <taxon>Pleosporineae</taxon>
        <taxon>Pleosporaceae</taxon>
        <taxon>Bipolaris</taxon>
    </lineage>
</organism>
<keyword evidence="1" id="KW-0812">Transmembrane</keyword>
<feature type="transmembrane region" description="Helical" evidence="1">
    <location>
        <begin position="12"/>
        <end position="35"/>
    </location>
</feature>
<dbReference type="GO" id="GO:0008017">
    <property type="term" value="F:microtubule binding"/>
    <property type="evidence" value="ECO:0007669"/>
    <property type="project" value="InterPro"/>
</dbReference>
<dbReference type="GO" id="GO:0005874">
    <property type="term" value="C:microtubule"/>
    <property type="evidence" value="ECO:0007669"/>
    <property type="project" value="TreeGrafter"/>
</dbReference>
<accession>Q86ZA0</accession>
<dbReference type="InterPro" id="IPR036961">
    <property type="entry name" value="Kinesin_motor_dom_sf"/>
</dbReference>
<dbReference type="GO" id="GO:0016887">
    <property type="term" value="F:ATP hydrolysis activity"/>
    <property type="evidence" value="ECO:0007669"/>
    <property type="project" value="TreeGrafter"/>
</dbReference>
<feature type="domain" description="Kinesin motor" evidence="2">
    <location>
        <begin position="323"/>
        <end position="576"/>
    </location>
</feature>
<dbReference type="Gene3D" id="3.40.850.10">
    <property type="entry name" value="Kinesin motor domain"/>
    <property type="match status" value="2"/>
</dbReference>
<dbReference type="PANTHER" id="PTHR24115">
    <property type="entry name" value="KINESIN-RELATED"/>
    <property type="match status" value="1"/>
</dbReference>
<dbReference type="AlphaFoldDB" id="Q86ZA0"/>
<dbReference type="SMART" id="SM00129">
    <property type="entry name" value="KISc"/>
    <property type="match status" value="1"/>
</dbReference>
<dbReference type="SUPFAM" id="SSF52540">
    <property type="entry name" value="P-loop containing nucleoside triphosphate hydrolases"/>
    <property type="match status" value="1"/>
</dbReference>
<dbReference type="EMBL" id="AY230436">
    <property type="protein sequence ID" value="AAO59298.1"/>
    <property type="molecule type" value="Genomic_DNA"/>
</dbReference>
<proteinExistence type="predicted"/>
<dbReference type="GO" id="GO:0003777">
    <property type="term" value="F:microtubule motor activity"/>
    <property type="evidence" value="ECO:0007669"/>
    <property type="project" value="InterPro"/>
</dbReference>
<keyword evidence="1" id="KW-1133">Transmembrane helix</keyword>
<dbReference type="PRINTS" id="PR00380">
    <property type="entry name" value="KINESINHEAVY"/>
</dbReference>